<keyword evidence="6" id="KW-0963">Cytoplasm</keyword>
<comment type="similarity">
    <text evidence="6 7">Belongs to the imidazoleglycerol-phosphate dehydratase family.</text>
</comment>
<dbReference type="PANTHER" id="PTHR23133:SF2">
    <property type="entry name" value="IMIDAZOLEGLYCEROL-PHOSPHATE DEHYDRATASE"/>
    <property type="match status" value="1"/>
</dbReference>
<dbReference type="FunFam" id="3.30.230.40:FF:000003">
    <property type="entry name" value="Imidazoleglycerol-phosphate dehydratase HisB"/>
    <property type="match status" value="1"/>
</dbReference>
<dbReference type="InterPro" id="IPR020568">
    <property type="entry name" value="Ribosomal_Su5_D2-typ_SF"/>
</dbReference>
<keyword evidence="9" id="KW-1185">Reference proteome</keyword>
<evidence type="ECO:0000256" key="1">
    <source>
        <dbReference type="ARBA" id="ARBA00005047"/>
    </source>
</evidence>
<keyword evidence="3 6" id="KW-0028">Amino-acid biosynthesis</keyword>
<dbReference type="PANTHER" id="PTHR23133">
    <property type="entry name" value="IMIDAZOLEGLYCEROL-PHOSPHATE DEHYDRATASE HIS7"/>
    <property type="match status" value="1"/>
</dbReference>
<proteinExistence type="inferred from homology"/>
<comment type="pathway">
    <text evidence="1 6 7">Amino-acid biosynthesis; L-histidine biosynthesis; L-histidine from 5-phospho-alpha-D-ribose 1-diphosphate: step 6/9.</text>
</comment>
<evidence type="ECO:0000256" key="4">
    <source>
        <dbReference type="ARBA" id="ARBA00023102"/>
    </source>
</evidence>
<dbReference type="EC" id="4.2.1.19" evidence="6 7"/>
<dbReference type="InterPro" id="IPR020565">
    <property type="entry name" value="ImidazoleglycerP_deHydtase_CS"/>
</dbReference>
<dbReference type="NCBIfam" id="NF002114">
    <property type="entry name" value="PRK00951.2-4"/>
    <property type="match status" value="1"/>
</dbReference>
<dbReference type="CDD" id="cd07914">
    <property type="entry name" value="IGPD"/>
    <property type="match status" value="1"/>
</dbReference>
<dbReference type="PROSITE" id="PS00954">
    <property type="entry name" value="IGP_DEHYDRATASE_1"/>
    <property type="match status" value="1"/>
</dbReference>
<name>A0A975BGP9_9BACT</name>
<dbReference type="Pfam" id="PF00475">
    <property type="entry name" value="IGPD"/>
    <property type="match status" value="1"/>
</dbReference>
<comment type="subcellular location">
    <subcellularLocation>
        <location evidence="6 7">Cytoplasm</location>
    </subcellularLocation>
</comment>
<dbReference type="GO" id="GO:0000105">
    <property type="term" value="P:L-histidine biosynthetic process"/>
    <property type="evidence" value="ECO:0007669"/>
    <property type="project" value="UniProtKB-UniRule"/>
</dbReference>
<evidence type="ECO:0000256" key="2">
    <source>
        <dbReference type="ARBA" id="ARBA00016664"/>
    </source>
</evidence>
<keyword evidence="5 6" id="KW-0456">Lyase</keyword>
<organism evidence="8 9">
    <name type="scientific">Desulfonema magnum</name>
    <dbReference type="NCBI Taxonomy" id="45655"/>
    <lineage>
        <taxon>Bacteria</taxon>
        <taxon>Pseudomonadati</taxon>
        <taxon>Thermodesulfobacteriota</taxon>
        <taxon>Desulfobacteria</taxon>
        <taxon>Desulfobacterales</taxon>
        <taxon>Desulfococcaceae</taxon>
        <taxon>Desulfonema</taxon>
    </lineage>
</organism>
<dbReference type="Proteomes" id="UP000663722">
    <property type="component" value="Chromosome"/>
</dbReference>
<accession>A0A975BGP9</accession>
<dbReference type="HAMAP" id="MF_00076">
    <property type="entry name" value="HisB"/>
    <property type="match status" value="1"/>
</dbReference>
<dbReference type="EMBL" id="CP061800">
    <property type="protein sequence ID" value="QTA85056.1"/>
    <property type="molecule type" value="Genomic_DNA"/>
</dbReference>
<evidence type="ECO:0000256" key="6">
    <source>
        <dbReference type="HAMAP-Rule" id="MF_00076"/>
    </source>
</evidence>
<gene>
    <name evidence="6 8" type="primary">hisB</name>
    <name evidence="8" type="ORF">dnm_010600</name>
</gene>
<dbReference type="NCBIfam" id="NF002111">
    <property type="entry name" value="PRK00951.2-1"/>
    <property type="match status" value="1"/>
</dbReference>
<dbReference type="SUPFAM" id="SSF54211">
    <property type="entry name" value="Ribosomal protein S5 domain 2-like"/>
    <property type="match status" value="2"/>
</dbReference>
<dbReference type="InterPro" id="IPR038494">
    <property type="entry name" value="IGPD_sf"/>
</dbReference>
<dbReference type="AlphaFoldDB" id="A0A975BGP9"/>
<evidence type="ECO:0000256" key="5">
    <source>
        <dbReference type="ARBA" id="ARBA00023239"/>
    </source>
</evidence>
<dbReference type="Gene3D" id="3.30.230.40">
    <property type="entry name" value="Imidazole glycerol phosphate dehydratase, domain 1"/>
    <property type="match status" value="2"/>
</dbReference>
<dbReference type="FunFam" id="3.30.230.40:FF:000001">
    <property type="entry name" value="Imidazoleglycerol-phosphate dehydratase HisB"/>
    <property type="match status" value="1"/>
</dbReference>
<dbReference type="GO" id="GO:0004424">
    <property type="term" value="F:imidazoleglycerol-phosphate dehydratase activity"/>
    <property type="evidence" value="ECO:0007669"/>
    <property type="project" value="UniProtKB-UniRule"/>
</dbReference>
<dbReference type="PROSITE" id="PS00955">
    <property type="entry name" value="IGP_DEHYDRATASE_2"/>
    <property type="match status" value="1"/>
</dbReference>
<evidence type="ECO:0000313" key="8">
    <source>
        <dbReference type="EMBL" id="QTA85056.1"/>
    </source>
</evidence>
<comment type="catalytic activity">
    <reaction evidence="6 7">
        <text>D-erythro-1-(imidazol-4-yl)glycerol 3-phosphate = 3-(imidazol-4-yl)-2-oxopropyl phosphate + H2O</text>
        <dbReference type="Rhea" id="RHEA:11040"/>
        <dbReference type="ChEBI" id="CHEBI:15377"/>
        <dbReference type="ChEBI" id="CHEBI:57766"/>
        <dbReference type="ChEBI" id="CHEBI:58278"/>
        <dbReference type="EC" id="4.2.1.19"/>
    </reaction>
</comment>
<dbReference type="GO" id="GO:0005737">
    <property type="term" value="C:cytoplasm"/>
    <property type="evidence" value="ECO:0007669"/>
    <property type="project" value="UniProtKB-SubCell"/>
</dbReference>
<evidence type="ECO:0000256" key="3">
    <source>
        <dbReference type="ARBA" id="ARBA00022605"/>
    </source>
</evidence>
<dbReference type="RefSeq" id="WP_207681273.1">
    <property type="nucleotide sequence ID" value="NZ_CP061800.1"/>
</dbReference>
<evidence type="ECO:0000313" key="9">
    <source>
        <dbReference type="Proteomes" id="UP000663722"/>
    </source>
</evidence>
<sequence length="195" mass="21752">MKRSHTIDRKTGETEISISLNLDGKGEHEISTGIPFFDHMLTLFAVHGFFDLSVQAKGDLDVDFHHTVEDVGLVLGDALDKALGDRKGIIRYGHAMTPMDETLTGVTIDLSKRPFLVYNVPPPADRGGNFDIYLAKEFFRAFATRGGMNLHINVFYGENEHHIIESVFKATARAMDQAVSFDERIKDVRSSKGIL</sequence>
<dbReference type="KEGG" id="dmm:dnm_010600"/>
<dbReference type="InterPro" id="IPR000807">
    <property type="entry name" value="ImidazoleglycerolP_deHydtase"/>
</dbReference>
<protein>
    <recommendedName>
        <fullName evidence="2 6">Imidazoleglycerol-phosphate dehydratase</fullName>
        <shortName evidence="6">IGPD</shortName>
        <ecNumber evidence="6 7">4.2.1.19</ecNumber>
    </recommendedName>
</protein>
<reference evidence="8" key="1">
    <citation type="journal article" date="2021" name="Microb. Physiol.">
        <title>Proteogenomic Insights into the Physiology of Marine, Sulfate-Reducing, Filamentous Desulfonema limicola and Desulfonema magnum.</title>
        <authorList>
            <person name="Schnaars V."/>
            <person name="Wohlbrand L."/>
            <person name="Scheve S."/>
            <person name="Hinrichs C."/>
            <person name="Reinhardt R."/>
            <person name="Rabus R."/>
        </authorList>
    </citation>
    <scope>NUCLEOTIDE SEQUENCE</scope>
    <source>
        <strain evidence="8">4be13</strain>
    </source>
</reference>
<evidence type="ECO:0000256" key="7">
    <source>
        <dbReference type="RuleBase" id="RU000599"/>
    </source>
</evidence>
<keyword evidence="4 6" id="KW-0368">Histidine biosynthesis</keyword>